<name>A0A7C5SQA5_9DEIN</name>
<dbReference type="InterPro" id="IPR036388">
    <property type="entry name" value="WH-like_DNA-bd_sf"/>
</dbReference>
<protein>
    <submittedName>
        <fullName evidence="1">GntR family transcriptional regulator</fullName>
    </submittedName>
</protein>
<comment type="caution">
    <text evidence="1">The sequence shown here is derived from an EMBL/GenBank/DDBJ whole genome shotgun (WGS) entry which is preliminary data.</text>
</comment>
<sequence length="49" mass="5430">MPGPKPNHEIWSRLQLDDGGGLPLYQQLREHVLRMIRSGQLEPGGALPA</sequence>
<feature type="non-terminal residue" evidence="1">
    <location>
        <position position="49"/>
    </location>
</feature>
<proteinExistence type="predicted"/>
<organism evidence="1">
    <name type="scientific">Oceanithermus profundus</name>
    <dbReference type="NCBI Taxonomy" id="187137"/>
    <lineage>
        <taxon>Bacteria</taxon>
        <taxon>Thermotogati</taxon>
        <taxon>Deinococcota</taxon>
        <taxon>Deinococci</taxon>
        <taxon>Thermales</taxon>
        <taxon>Thermaceae</taxon>
        <taxon>Oceanithermus</taxon>
    </lineage>
</organism>
<gene>
    <name evidence="1" type="ORF">ENJ85_01060</name>
</gene>
<dbReference type="EMBL" id="DRNZ01000068">
    <property type="protein sequence ID" value="HHO57742.1"/>
    <property type="molecule type" value="Genomic_DNA"/>
</dbReference>
<dbReference type="Gene3D" id="1.10.10.10">
    <property type="entry name" value="Winged helix-like DNA-binding domain superfamily/Winged helix DNA-binding domain"/>
    <property type="match status" value="1"/>
</dbReference>
<reference evidence="1" key="1">
    <citation type="journal article" date="2020" name="mSystems">
        <title>Genome- and Community-Level Interaction Insights into Carbon Utilization and Element Cycling Functions of Hydrothermarchaeota in Hydrothermal Sediment.</title>
        <authorList>
            <person name="Zhou Z."/>
            <person name="Liu Y."/>
            <person name="Xu W."/>
            <person name="Pan J."/>
            <person name="Luo Z.H."/>
            <person name="Li M."/>
        </authorList>
    </citation>
    <scope>NUCLEOTIDE SEQUENCE [LARGE SCALE GENOMIC DNA]</scope>
    <source>
        <strain evidence="1">HyVt-523</strain>
    </source>
</reference>
<dbReference type="Proteomes" id="UP000886105">
    <property type="component" value="Unassembled WGS sequence"/>
</dbReference>
<dbReference type="AlphaFoldDB" id="A0A7C5SQA5"/>
<accession>A0A7C5SQA5</accession>
<evidence type="ECO:0000313" key="1">
    <source>
        <dbReference type="EMBL" id="HHO57742.1"/>
    </source>
</evidence>